<sequence>MDAPLTEWELFNRNLIHYFSPPICQDTIGDLAPPWHTGSMNDYIDNFTAYVLHVGITSELHQVRLFITGLQDALRTAII</sequence>
<organism evidence="1 2">
    <name type="scientific">Miscanthus lutarioriparius</name>
    <dbReference type="NCBI Taxonomy" id="422564"/>
    <lineage>
        <taxon>Eukaryota</taxon>
        <taxon>Viridiplantae</taxon>
        <taxon>Streptophyta</taxon>
        <taxon>Embryophyta</taxon>
        <taxon>Tracheophyta</taxon>
        <taxon>Spermatophyta</taxon>
        <taxon>Magnoliopsida</taxon>
        <taxon>Liliopsida</taxon>
        <taxon>Poales</taxon>
        <taxon>Poaceae</taxon>
        <taxon>PACMAD clade</taxon>
        <taxon>Panicoideae</taxon>
        <taxon>Andropogonodae</taxon>
        <taxon>Andropogoneae</taxon>
        <taxon>Saccharinae</taxon>
        <taxon>Miscanthus</taxon>
    </lineage>
</organism>
<evidence type="ECO:0000313" key="2">
    <source>
        <dbReference type="Proteomes" id="UP000604825"/>
    </source>
</evidence>
<gene>
    <name evidence="1" type="ORF">NCGR_LOCUS2399</name>
</gene>
<dbReference type="Proteomes" id="UP000604825">
    <property type="component" value="Unassembled WGS sequence"/>
</dbReference>
<comment type="caution">
    <text evidence="1">The sequence shown here is derived from an EMBL/GenBank/DDBJ whole genome shotgun (WGS) entry which is preliminary data.</text>
</comment>
<name>A0A811MGB3_9POAL</name>
<dbReference type="EMBL" id="CAJGYO010000001">
    <property type="protein sequence ID" value="CAD6204405.1"/>
    <property type="molecule type" value="Genomic_DNA"/>
</dbReference>
<proteinExistence type="predicted"/>
<dbReference type="AlphaFoldDB" id="A0A811MGB3"/>
<protein>
    <submittedName>
        <fullName evidence="1">Uncharacterized protein</fullName>
    </submittedName>
</protein>
<keyword evidence="2" id="KW-1185">Reference proteome</keyword>
<accession>A0A811MGB3</accession>
<evidence type="ECO:0000313" key="1">
    <source>
        <dbReference type="EMBL" id="CAD6204405.1"/>
    </source>
</evidence>
<reference evidence="1" key="1">
    <citation type="submission" date="2020-10" db="EMBL/GenBank/DDBJ databases">
        <authorList>
            <person name="Han B."/>
            <person name="Lu T."/>
            <person name="Zhao Q."/>
            <person name="Huang X."/>
            <person name="Zhao Y."/>
        </authorList>
    </citation>
    <scope>NUCLEOTIDE SEQUENCE</scope>
</reference>